<dbReference type="Gene3D" id="1.20.120.450">
    <property type="entry name" value="dinb family like domain"/>
    <property type="match status" value="1"/>
</dbReference>
<dbReference type="EMBL" id="BAAATD010000005">
    <property type="protein sequence ID" value="GAA2601631.1"/>
    <property type="molecule type" value="Genomic_DNA"/>
</dbReference>
<dbReference type="RefSeq" id="WP_344542794.1">
    <property type="nucleotide sequence ID" value="NZ_BAAATD010000005.1"/>
</dbReference>
<proteinExistence type="predicted"/>
<name>A0ABN3PUK8_9ACTN</name>
<keyword evidence="3" id="KW-1185">Reference proteome</keyword>
<protein>
    <recommendedName>
        <fullName evidence="1">Mycothiol-dependent maleylpyruvate isomerase metal-binding domain-containing protein</fullName>
    </recommendedName>
</protein>
<evidence type="ECO:0000313" key="2">
    <source>
        <dbReference type="EMBL" id="GAA2601631.1"/>
    </source>
</evidence>
<reference evidence="2 3" key="1">
    <citation type="journal article" date="2019" name="Int. J. Syst. Evol. Microbiol.">
        <title>The Global Catalogue of Microorganisms (GCM) 10K type strain sequencing project: providing services to taxonomists for standard genome sequencing and annotation.</title>
        <authorList>
            <consortium name="The Broad Institute Genomics Platform"/>
            <consortium name="The Broad Institute Genome Sequencing Center for Infectious Disease"/>
            <person name="Wu L."/>
            <person name="Ma J."/>
        </authorList>
    </citation>
    <scope>NUCLEOTIDE SEQUENCE [LARGE SCALE GENOMIC DNA]</scope>
    <source>
        <strain evidence="2 3">JCM 6833</strain>
    </source>
</reference>
<evidence type="ECO:0000313" key="3">
    <source>
        <dbReference type="Proteomes" id="UP001501509"/>
    </source>
</evidence>
<dbReference type="Proteomes" id="UP001501509">
    <property type="component" value="Unassembled WGS sequence"/>
</dbReference>
<sequence>MTQVRADYLAVAESVAALVNDPVVAGAWDEPSALPRLTVGALANHLAGQISFVALVLPEPPAEQPVIEILDYYARVGWIGTGLDEPFNLRIQRGEAKAAADGPQALISRTAKDLGELRDRLPAEPPRAVHLPVWGDWSLSLDDFVTSRLMELVVHTDDLAVSVGLPTPPLPSGAVDTVVVLLARLAVQRHGPVDVVRALSRAERAPTTIAAI</sequence>
<accession>A0ABN3PUK8</accession>
<comment type="caution">
    <text evidence="2">The sequence shown here is derived from an EMBL/GenBank/DDBJ whole genome shotgun (WGS) entry which is preliminary data.</text>
</comment>
<organism evidence="2 3">
    <name type="scientific">Actinomadura fulvescens</name>
    <dbReference type="NCBI Taxonomy" id="46160"/>
    <lineage>
        <taxon>Bacteria</taxon>
        <taxon>Bacillati</taxon>
        <taxon>Actinomycetota</taxon>
        <taxon>Actinomycetes</taxon>
        <taxon>Streptosporangiales</taxon>
        <taxon>Thermomonosporaceae</taxon>
        <taxon>Actinomadura</taxon>
    </lineage>
</organism>
<dbReference type="Pfam" id="PF11716">
    <property type="entry name" value="MDMPI_N"/>
    <property type="match status" value="1"/>
</dbReference>
<dbReference type="InterPro" id="IPR024344">
    <property type="entry name" value="MDMPI_metal-binding"/>
</dbReference>
<feature type="domain" description="Mycothiol-dependent maleylpyruvate isomerase metal-binding" evidence="1">
    <location>
        <begin position="10"/>
        <end position="160"/>
    </location>
</feature>
<dbReference type="InterPro" id="IPR034660">
    <property type="entry name" value="DinB/YfiT-like"/>
</dbReference>
<evidence type="ECO:0000259" key="1">
    <source>
        <dbReference type="Pfam" id="PF11716"/>
    </source>
</evidence>
<dbReference type="SUPFAM" id="SSF109854">
    <property type="entry name" value="DinB/YfiT-like putative metalloenzymes"/>
    <property type="match status" value="1"/>
</dbReference>
<gene>
    <name evidence="2" type="ORF">GCM10010411_39230</name>
</gene>